<dbReference type="PROSITE" id="PS00025">
    <property type="entry name" value="P_TREFOIL_1"/>
    <property type="match status" value="1"/>
</dbReference>
<dbReference type="InterPro" id="IPR044913">
    <property type="entry name" value="P_trefoil_dom_sf"/>
</dbReference>
<evidence type="ECO:0000259" key="7">
    <source>
        <dbReference type="PROSITE" id="PS51448"/>
    </source>
</evidence>
<evidence type="ECO:0008006" key="10">
    <source>
        <dbReference type="Google" id="ProtNLM"/>
    </source>
</evidence>
<dbReference type="AlphaFoldDB" id="A0A0G4FDV3"/>
<dbReference type="InterPro" id="IPR000519">
    <property type="entry name" value="P_trefoil_dom"/>
</dbReference>
<keyword evidence="9" id="KW-1185">Reference proteome</keyword>
<dbReference type="SUPFAM" id="SSF57492">
    <property type="entry name" value="Trefoil"/>
    <property type="match status" value="1"/>
</dbReference>
<dbReference type="Gene3D" id="4.10.110.10">
    <property type="entry name" value="Spasmolytic Protein, domain 1"/>
    <property type="match status" value="1"/>
</dbReference>
<gene>
    <name evidence="8" type="ORF">Vbra_22600</name>
</gene>
<evidence type="ECO:0000256" key="3">
    <source>
        <dbReference type="PROSITE-ProRule" id="PRU00779"/>
    </source>
</evidence>
<dbReference type="InterPro" id="IPR003609">
    <property type="entry name" value="Pan_app"/>
</dbReference>
<dbReference type="PROSITE" id="PS51448">
    <property type="entry name" value="P_TREFOIL_2"/>
    <property type="match status" value="1"/>
</dbReference>
<dbReference type="STRING" id="1169540.A0A0G4FDV3"/>
<feature type="signal peptide" evidence="5">
    <location>
        <begin position="1"/>
        <end position="21"/>
    </location>
</feature>
<feature type="domain" description="Apple" evidence="6">
    <location>
        <begin position="444"/>
        <end position="519"/>
    </location>
</feature>
<evidence type="ECO:0000256" key="4">
    <source>
        <dbReference type="SAM" id="MobiDB-lite"/>
    </source>
</evidence>
<dbReference type="Proteomes" id="UP000041254">
    <property type="component" value="Unassembled WGS sequence"/>
</dbReference>
<dbReference type="Gene3D" id="2.120.10.30">
    <property type="entry name" value="TolB, C-terminal domain"/>
    <property type="match status" value="1"/>
</dbReference>
<dbReference type="InParanoid" id="A0A0G4FDV3"/>
<evidence type="ECO:0000256" key="2">
    <source>
        <dbReference type="ARBA" id="ARBA00023157"/>
    </source>
</evidence>
<dbReference type="GO" id="GO:0006508">
    <property type="term" value="P:proteolysis"/>
    <property type="evidence" value="ECO:0007669"/>
    <property type="project" value="InterPro"/>
</dbReference>
<dbReference type="VEuPathDB" id="CryptoDB:Vbra_22600"/>
<protein>
    <recommendedName>
        <fullName evidence="10">Apple domain-containing protein</fullName>
    </recommendedName>
</protein>
<feature type="compositionally biased region" description="Acidic residues" evidence="4">
    <location>
        <begin position="683"/>
        <end position="710"/>
    </location>
</feature>
<feature type="domain" description="P-type" evidence="7">
    <location>
        <begin position="556"/>
        <end position="602"/>
    </location>
</feature>
<dbReference type="OrthoDB" id="507128at2759"/>
<dbReference type="Pfam" id="PF14295">
    <property type="entry name" value="PAN_4"/>
    <property type="match status" value="1"/>
</dbReference>
<feature type="chain" id="PRO_5005188661" description="Apple domain-containing protein" evidence="5">
    <location>
        <begin position="22"/>
        <end position="710"/>
    </location>
</feature>
<dbReference type="PROSITE" id="PS50948">
    <property type="entry name" value="PAN"/>
    <property type="match status" value="1"/>
</dbReference>
<dbReference type="Pfam" id="PF00088">
    <property type="entry name" value="Trefoil"/>
    <property type="match status" value="1"/>
</dbReference>
<sequence length="710" mass="76618">MARQALLASLCLLICIACVSAVLPCPPYPRADTPDGVAACRFTGNLGKPRQLVLSPDTGNDLLVLDRISMNSARVIALWDDNGDGFSDPDTEQAMLLNVKVPLTHGLAVKHGFIFVSSDTTVFRYKYEPKQRTPIDLTTQQRVVVNMNADGRGGANRGHWTRSLILSEDGTLYVSIGSMGNVDRTSFRARIRRFPGMTDALIGGPRDFAKGEVFADGVRNTVGLAWGPDGMLWGGDTGADELKRADLGGDVHKNNPGDEINRFQWKNAGRFYGYPYCWSEYALPDNLARGARTQWVWPGFTNYTDEWCNNATNVIKPFTLMSAHTSPLGIAFYGVDYPDAPCRQDGRQDTTALPCAWRGDLFVALHGSWNREVPVGYEVVRVPVSQDMRLDGDQQKVLTHLGINRLWSTDLRPVSVAFDHRGHMYVSSDMTGEIVMVYWAGDKCYEAGIVFTGPDIKALAVDTSAACQAACRDDPQCQFFTFRPNRVDTSNPSCLLKATDVGRRSPADGQPAVSGPKRCYQVVAQQVNATAQAGGGPPRAQSTAVGNDTSASGEASACAAADELDVRRDCGYYGITAQQCLDRQCCYAPSANAGVPWCYYQDAAATFVAPGSNVSLPEHTVGQQPRFRGSQGGEVQPAATASSTLEEVEGAPLVYPPPEASFYGQDIDADTEAATDAPGGGGGEEEEEEDTDVLEIDEDDSSADDDGSGN</sequence>
<evidence type="ECO:0000313" key="9">
    <source>
        <dbReference type="Proteomes" id="UP000041254"/>
    </source>
</evidence>
<dbReference type="InterPro" id="IPR017957">
    <property type="entry name" value="P_trefoil_CS"/>
</dbReference>
<evidence type="ECO:0000256" key="5">
    <source>
        <dbReference type="SAM" id="SignalP"/>
    </source>
</evidence>
<feature type="disulfide bond" evidence="3">
    <location>
        <begin position="570"/>
        <end position="585"/>
    </location>
</feature>
<dbReference type="InterPro" id="IPR011041">
    <property type="entry name" value="Quinoprot_gluc/sorb_DH_b-prop"/>
</dbReference>
<dbReference type="PANTHER" id="PTHR19328">
    <property type="entry name" value="HEDGEHOG-INTERACTING PROTEIN"/>
    <property type="match status" value="1"/>
</dbReference>
<dbReference type="SMART" id="SM00018">
    <property type="entry name" value="PD"/>
    <property type="match status" value="1"/>
</dbReference>
<dbReference type="GO" id="GO:0005576">
    <property type="term" value="C:extracellular region"/>
    <property type="evidence" value="ECO:0007669"/>
    <property type="project" value="InterPro"/>
</dbReference>
<dbReference type="InterPro" id="IPR000177">
    <property type="entry name" value="Apple"/>
</dbReference>
<feature type="region of interest" description="Disordered" evidence="4">
    <location>
        <begin position="656"/>
        <end position="710"/>
    </location>
</feature>
<dbReference type="Gene3D" id="3.50.4.10">
    <property type="entry name" value="Hepatocyte Growth Factor"/>
    <property type="match status" value="1"/>
</dbReference>
<evidence type="ECO:0000313" key="8">
    <source>
        <dbReference type="EMBL" id="CEM11358.1"/>
    </source>
</evidence>
<proteinExistence type="predicted"/>
<evidence type="ECO:0000259" key="6">
    <source>
        <dbReference type="PROSITE" id="PS50948"/>
    </source>
</evidence>
<dbReference type="CDD" id="cd01100">
    <property type="entry name" value="APPLE_Factor_XI_like"/>
    <property type="match status" value="1"/>
</dbReference>
<name>A0A0G4FDV3_VITBC</name>
<dbReference type="Pfam" id="PF22807">
    <property type="entry name" value="TrAA12"/>
    <property type="match status" value="1"/>
</dbReference>
<evidence type="ECO:0000256" key="1">
    <source>
        <dbReference type="ARBA" id="ARBA00022737"/>
    </source>
</evidence>
<dbReference type="PANTHER" id="PTHR19328:SF53">
    <property type="entry name" value="MEMBRANE PROTEIN"/>
    <property type="match status" value="1"/>
</dbReference>
<keyword evidence="5" id="KW-0732">Signal</keyword>
<keyword evidence="2 3" id="KW-1015">Disulfide bond</keyword>
<dbReference type="SUPFAM" id="SSF50952">
    <property type="entry name" value="Soluble quinoprotein glucose dehydrogenase"/>
    <property type="match status" value="1"/>
</dbReference>
<keyword evidence="1" id="KW-0677">Repeat</keyword>
<dbReference type="CDD" id="cd00111">
    <property type="entry name" value="Trefoil"/>
    <property type="match status" value="1"/>
</dbReference>
<dbReference type="SMART" id="SM00223">
    <property type="entry name" value="APPLE"/>
    <property type="match status" value="1"/>
</dbReference>
<comment type="caution">
    <text evidence="3">Lacks conserved residue(s) required for the propagation of feature annotation.</text>
</comment>
<dbReference type="InterPro" id="IPR011042">
    <property type="entry name" value="6-blade_b-propeller_TolB-like"/>
</dbReference>
<organism evidence="8 9">
    <name type="scientific">Vitrella brassicaformis (strain CCMP3155)</name>
    <dbReference type="NCBI Taxonomy" id="1169540"/>
    <lineage>
        <taxon>Eukaryota</taxon>
        <taxon>Sar</taxon>
        <taxon>Alveolata</taxon>
        <taxon>Colpodellida</taxon>
        <taxon>Vitrellaceae</taxon>
        <taxon>Vitrella</taxon>
    </lineage>
</organism>
<accession>A0A0G4FDV3</accession>
<reference evidence="8 9" key="1">
    <citation type="submission" date="2014-11" db="EMBL/GenBank/DDBJ databases">
        <authorList>
            <person name="Zhu J."/>
            <person name="Qi W."/>
            <person name="Song R."/>
        </authorList>
    </citation>
    <scope>NUCLEOTIDE SEQUENCE [LARGE SCALE GENOMIC DNA]</scope>
</reference>
<dbReference type="InterPro" id="IPR054539">
    <property type="entry name" value="Beta-prop_PDH"/>
</dbReference>
<dbReference type="SUPFAM" id="SSF57414">
    <property type="entry name" value="Hairpin loop containing domain-like"/>
    <property type="match status" value="1"/>
</dbReference>
<dbReference type="PhylomeDB" id="A0A0G4FDV3"/>
<dbReference type="EMBL" id="CDMY01000414">
    <property type="protein sequence ID" value="CEM11358.1"/>
    <property type="molecule type" value="Genomic_DNA"/>
</dbReference>